<sequence length="95" mass="10612">MQHQDTIQHLREALSALQNKSSTVATLCQAWRAQTALLSALPPRFAEVAENFLGRLEASNLFTEESCSFSQQDLLDNLHVWLDQAQLALSRTANT</sequence>
<proteinExistence type="predicted"/>
<reference evidence="1 2" key="1">
    <citation type="submission" date="2015-11" db="EMBL/GenBank/DDBJ databases">
        <title>Exploring the genomic traits of fungus-feeding bacterial genus Collimonas.</title>
        <authorList>
            <person name="Song C."/>
            <person name="Schmidt R."/>
            <person name="de Jager V."/>
            <person name="Krzyzanowska D."/>
            <person name="Jongedijk E."/>
            <person name="Cankar K."/>
            <person name="Beekwilder J."/>
            <person name="van Veen A."/>
            <person name="de Boer W."/>
            <person name="van Veen J.A."/>
            <person name="Garbeva P."/>
        </authorList>
    </citation>
    <scope>NUCLEOTIDE SEQUENCE [LARGE SCALE GENOMIC DNA]</scope>
    <source>
        <strain evidence="1 2">Ter6</strain>
    </source>
</reference>
<evidence type="ECO:0000313" key="1">
    <source>
        <dbReference type="EMBL" id="AMO94136.1"/>
    </source>
</evidence>
<organism evidence="1">
    <name type="scientific">Collimonas fungivorans</name>
    <dbReference type="NCBI Taxonomy" id="158899"/>
    <lineage>
        <taxon>Bacteria</taxon>
        <taxon>Pseudomonadati</taxon>
        <taxon>Pseudomonadota</taxon>
        <taxon>Betaproteobacteria</taxon>
        <taxon>Burkholderiales</taxon>
        <taxon>Oxalobacteraceae</taxon>
        <taxon>Collimonas</taxon>
    </lineage>
</organism>
<dbReference type="OrthoDB" id="8966078at2"/>
<protein>
    <submittedName>
        <fullName evidence="1">Uncharacterized protein</fullName>
    </submittedName>
</protein>
<dbReference type="RefSeq" id="WP_061539268.1">
    <property type="nucleotide sequence ID" value="NZ_CP013232.1"/>
</dbReference>
<evidence type="ECO:0000313" key="2">
    <source>
        <dbReference type="Proteomes" id="UP000072421"/>
    </source>
</evidence>
<dbReference type="PATRIC" id="fig|158899.10.peg.1439"/>
<gene>
    <name evidence="1" type="ORF">CFter6_1428</name>
</gene>
<name>A0A127P8K9_9BURK</name>
<dbReference type="EMBL" id="CP013232">
    <property type="protein sequence ID" value="AMO94136.1"/>
    <property type="molecule type" value="Genomic_DNA"/>
</dbReference>
<accession>A0A127P8K9</accession>
<dbReference type="AlphaFoldDB" id="A0A127P8K9"/>
<dbReference type="Proteomes" id="UP000072421">
    <property type="component" value="Chromosome"/>
</dbReference>